<dbReference type="InterPro" id="IPR050259">
    <property type="entry name" value="SDR"/>
</dbReference>
<dbReference type="EMBL" id="JBHRRZ010000038">
    <property type="protein sequence ID" value="MFC2949689.1"/>
    <property type="molecule type" value="Genomic_DNA"/>
</dbReference>
<dbReference type="CDD" id="cd05233">
    <property type="entry name" value="SDR_c"/>
    <property type="match status" value="1"/>
</dbReference>
<dbReference type="Gene3D" id="3.40.50.720">
    <property type="entry name" value="NAD(P)-binding Rossmann-like Domain"/>
    <property type="match status" value="1"/>
</dbReference>
<organism evidence="2 3">
    <name type="scientific">Virgibacillus sediminis</name>
    <dbReference type="NCBI Taxonomy" id="202260"/>
    <lineage>
        <taxon>Bacteria</taxon>
        <taxon>Bacillati</taxon>
        <taxon>Bacillota</taxon>
        <taxon>Bacilli</taxon>
        <taxon>Bacillales</taxon>
        <taxon>Bacillaceae</taxon>
        <taxon>Virgibacillus</taxon>
    </lineage>
</organism>
<protein>
    <submittedName>
        <fullName evidence="2">SDR family NAD(P)-dependent oxidoreductase</fullName>
        <ecNumber evidence="2">1.1.1.-</ecNumber>
    </submittedName>
</protein>
<comment type="caution">
    <text evidence="2">The sequence shown here is derived from an EMBL/GenBank/DDBJ whole genome shotgun (WGS) entry which is preliminary data.</text>
</comment>
<keyword evidence="3" id="KW-1185">Reference proteome</keyword>
<dbReference type="InterPro" id="IPR036291">
    <property type="entry name" value="NAD(P)-bd_dom_sf"/>
</dbReference>
<dbReference type="PANTHER" id="PTHR42879">
    <property type="entry name" value="3-OXOACYL-(ACYL-CARRIER-PROTEIN) REDUCTASE"/>
    <property type="match status" value="1"/>
</dbReference>
<dbReference type="InterPro" id="IPR002347">
    <property type="entry name" value="SDR_fam"/>
</dbReference>
<dbReference type="EC" id="1.1.1.-" evidence="2"/>
<comment type="similarity">
    <text evidence="1">Belongs to the short-chain dehydrogenases/reductases (SDR) family.</text>
</comment>
<dbReference type="GO" id="GO:0016491">
    <property type="term" value="F:oxidoreductase activity"/>
    <property type="evidence" value="ECO:0007669"/>
    <property type="project" value="UniProtKB-KW"/>
</dbReference>
<dbReference type="SUPFAM" id="SSF51735">
    <property type="entry name" value="NAD(P)-binding Rossmann-fold domains"/>
    <property type="match status" value="1"/>
</dbReference>
<dbReference type="PANTHER" id="PTHR42879:SF2">
    <property type="entry name" value="3-OXOACYL-[ACYL-CARRIER-PROTEIN] REDUCTASE FABG"/>
    <property type="match status" value="1"/>
</dbReference>
<dbReference type="PRINTS" id="PR00081">
    <property type="entry name" value="GDHRDH"/>
</dbReference>
<proteinExistence type="inferred from homology"/>
<dbReference type="Proteomes" id="UP001595387">
    <property type="component" value="Unassembled WGS sequence"/>
</dbReference>
<dbReference type="Pfam" id="PF13561">
    <property type="entry name" value="adh_short_C2"/>
    <property type="match status" value="1"/>
</dbReference>
<accession>A0ABV7A9B7</accession>
<keyword evidence="2" id="KW-0560">Oxidoreductase</keyword>
<reference evidence="3" key="1">
    <citation type="journal article" date="2019" name="Int. J. Syst. Evol. Microbiol.">
        <title>The Global Catalogue of Microorganisms (GCM) 10K type strain sequencing project: providing services to taxonomists for standard genome sequencing and annotation.</title>
        <authorList>
            <consortium name="The Broad Institute Genomics Platform"/>
            <consortium name="The Broad Institute Genome Sequencing Center for Infectious Disease"/>
            <person name="Wu L."/>
            <person name="Ma J."/>
        </authorList>
    </citation>
    <scope>NUCLEOTIDE SEQUENCE [LARGE SCALE GENOMIC DNA]</scope>
    <source>
        <strain evidence="3">KCTC 13193</strain>
    </source>
</reference>
<dbReference type="RefSeq" id="WP_390307660.1">
    <property type="nucleotide sequence ID" value="NZ_JBHRRZ010000038.1"/>
</dbReference>
<gene>
    <name evidence="2" type="ORF">ACFODW_15310</name>
</gene>
<evidence type="ECO:0000313" key="3">
    <source>
        <dbReference type="Proteomes" id="UP001595387"/>
    </source>
</evidence>
<sequence>MKVDLSGRNILVTGAAKGIGREIALEAGKNGANVAVHYRTSRQEAEQTAEEIASYGVKTAIVQGDISDFEQVKEAKEELTQKLGTITGIVNNAGMAQVKPFFSYEPQEWKREVDVCLHSVMNLAYLFIPAMREAGYGKLINIVGDSARLGDKNLIVSGAARSGAISFMKSLAKETGKNNIQCNSIALGMIDQGDFDEEIKRKLVKQYPLRKLGSAEDVAGMAMFLLSGSADWVTGQVMAVNGGYSMIG</sequence>
<evidence type="ECO:0000256" key="1">
    <source>
        <dbReference type="ARBA" id="ARBA00006484"/>
    </source>
</evidence>
<name>A0ABV7A9B7_9BACI</name>
<evidence type="ECO:0000313" key="2">
    <source>
        <dbReference type="EMBL" id="MFC2949689.1"/>
    </source>
</evidence>